<dbReference type="Gene3D" id="3.30.70.330">
    <property type="match status" value="1"/>
</dbReference>
<evidence type="ECO:0000313" key="4">
    <source>
        <dbReference type="Proteomes" id="UP000016057"/>
    </source>
</evidence>
<dbReference type="PANTHER" id="PTHR13633:SF3">
    <property type="entry name" value="MITOCHONDRIAL TRANSCRIPTION RESCUE FACTOR 1"/>
    <property type="match status" value="1"/>
</dbReference>
<dbReference type="Proteomes" id="UP000016057">
    <property type="component" value="Unassembled WGS sequence"/>
</dbReference>
<proteinExistence type="predicted"/>
<dbReference type="Pfam" id="PF21278">
    <property type="entry name" value="YlmH_1st"/>
    <property type="match status" value="1"/>
</dbReference>
<dbReference type="PATRIC" id="fig|1234409.3.peg.617"/>
<dbReference type="PANTHER" id="PTHR13633">
    <property type="entry name" value="MITOCHONDRIAL TRANSCRIPTION RESCUE FACTOR 1"/>
    <property type="match status" value="1"/>
</dbReference>
<evidence type="ECO:0000256" key="1">
    <source>
        <dbReference type="PROSITE-ProRule" id="PRU00182"/>
    </source>
</evidence>
<evidence type="ECO:0000259" key="2">
    <source>
        <dbReference type="SMART" id="SM00363"/>
    </source>
</evidence>
<dbReference type="InterPro" id="IPR012677">
    <property type="entry name" value="Nucleotide-bd_a/b_plait_sf"/>
</dbReference>
<sequence>MVEENIAQHFRPEERPFLEQVDRWLTQVEEQYQPKLTAFLNPREQYLVENLAHQRGVSVQAYSQFRHSEQKRVLLYPEYFVPEEEDFETQLIEIHYAQKFVELHHREVLGTLLGQGIKREQIGDIHLNDKQIQVEVSQNLTSYLCMNVTKMSNQSVRLEPIAKEKRIDAEERSKTENATITSFRLDNIVATVYNISRQLSKKLIQAEKVKVNFMTVDKADFSVAEEDLISVRGYGRCQIKEIGKERTKKGRYRITYSVLRK</sequence>
<dbReference type="CDD" id="cd00165">
    <property type="entry name" value="S4"/>
    <property type="match status" value="1"/>
</dbReference>
<gene>
    <name evidence="3" type="ORF">C683_0666</name>
</gene>
<dbReference type="STRING" id="1234409.C683_0666"/>
<dbReference type="eggNOG" id="COG2302">
    <property type="taxonomic scope" value="Bacteria"/>
</dbReference>
<dbReference type="AlphaFoldDB" id="K8Z8W5"/>
<dbReference type="Gene3D" id="3.30.1370.160">
    <property type="match status" value="1"/>
</dbReference>
<dbReference type="EMBL" id="AMYT01000017">
    <property type="protein sequence ID" value="EKU27335.1"/>
    <property type="molecule type" value="Genomic_DNA"/>
</dbReference>
<organism evidence="3 4">
    <name type="scientific">Catellicoccus marimammalium M35/04/3</name>
    <dbReference type="NCBI Taxonomy" id="1234409"/>
    <lineage>
        <taxon>Bacteria</taxon>
        <taxon>Bacillati</taxon>
        <taxon>Bacillota</taxon>
        <taxon>Bacilli</taxon>
        <taxon>Lactobacillales</taxon>
        <taxon>Enterococcaceae</taxon>
        <taxon>Catellicoccus</taxon>
    </lineage>
</organism>
<comment type="caution">
    <text evidence="3">The sequence shown here is derived from an EMBL/GenBank/DDBJ whole genome shotgun (WGS) entry which is preliminary data.</text>
</comment>
<dbReference type="Gene3D" id="3.10.290.10">
    <property type="entry name" value="RNA-binding S4 domain"/>
    <property type="match status" value="1"/>
</dbReference>
<dbReference type="InterPro" id="IPR036986">
    <property type="entry name" value="S4_RNA-bd_sf"/>
</dbReference>
<dbReference type="SMART" id="SM00363">
    <property type="entry name" value="S4"/>
    <property type="match status" value="1"/>
</dbReference>
<dbReference type="Pfam" id="PF01479">
    <property type="entry name" value="S4"/>
    <property type="match status" value="1"/>
</dbReference>
<reference evidence="3 4" key="1">
    <citation type="journal article" date="2013" name="Genome Announc.">
        <title>Draft Genome Sequence of Catellicoccus marimammalium, a Novel Species Commonly Found in Gull Feces.</title>
        <authorList>
            <person name="Weigand M.R."/>
            <person name="Ryu H."/>
            <person name="Bozcek L."/>
            <person name="Konstantinidis K.T."/>
            <person name="Santo Domingo J.W."/>
        </authorList>
    </citation>
    <scope>NUCLEOTIDE SEQUENCE [LARGE SCALE GENOMIC DNA]</scope>
    <source>
        <strain evidence="3 4">M35/04/3</strain>
    </source>
</reference>
<dbReference type="OrthoDB" id="9812787at2"/>
<dbReference type="GO" id="GO:0003723">
    <property type="term" value="F:RNA binding"/>
    <property type="evidence" value="ECO:0007669"/>
    <property type="project" value="UniProtKB-KW"/>
</dbReference>
<dbReference type="RefSeq" id="WP_009490004.1">
    <property type="nucleotide sequence ID" value="NZ_AMYT01000017.1"/>
</dbReference>
<dbReference type="PROSITE" id="PS50889">
    <property type="entry name" value="S4"/>
    <property type="match status" value="1"/>
</dbReference>
<keyword evidence="1" id="KW-0694">RNA-binding</keyword>
<dbReference type="SUPFAM" id="SSF55174">
    <property type="entry name" value="Alpha-L RNA-binding motif"/>
    <property type="match status" value="1"/>
</dbReference>
<dbReference type="Pfam" id="PF17774">
    <property type="entry name" value="YlmH_RBD"/>
    <property type="match status" value="1"/>
</dbReference>
<accession>K8Z8W5</accession>
<feature type="domain" description="RNA-binding S4" evidence="2">
    <location>
        <begin position="183"/>
        <end position="248"/>
    </location>
</feature>
<name>K8Z8W5_9ENTE</name>
<dbReference type="InterPro" id="IPR002942">
    <property type="entry name" value="S4_RNA-bd"/>
</dbReference>
<protein>
    <recommendedName>
        <fullName evidence="2">RNA-binding S4 domain-containing protein</fullName>
    </recommendedName>
</protein>
<keyword evidence="4" id="KW-1185">Reference proteome</keyword>
<dbReference type="InterPro" id="IPR040591">
    <property type="entry name" value="RqcP2_RBD"/>
</dbReference>
<dbReference type="InterPro" id="IPR048443">
    <property type="entry name" value="RqcP2_N"/>
</dbReference>
<evidence type="ECO:0000313" key="3">
    <source>
        <dbReference type="EMBL" id="EKU27335.1"/>
    </source>
</evidence>